<comment type="subcellular location">
    <subcellularLocation>
        <location evidence="1">Cell membrane</location>
        <topology evidence="1">Multi-pass membrane protein</topology>
    </subcellularLocation>
</comment>
<keyword evidence="2" id="KW-1003">Cell membrane</keyword>
<dbReference type="STRING" id="48727.SAMN05192555_1088"/>
<organism evidence="7 8">
    <name type="scientific">Franzmannia pantelleriensis</name>
    <dbReference type="NCBI Taxonomy" id="48727"/>
    <lineage>
        <taxon>Bacteria</taxon>
        <taxon>Pseudomonadati</taxon>
        <taxon>Pseudomonadota</taxon>
        <taxon>Gammaproteobacteria</taxon>
        <taxon>Oceanospirillales</taxon>
        <taxon>Halomonadaceae</taxon>
        <taxon>Franzmannia</taxon>
    </lineage>
</organism>
<feature type="transmembrane region" description="Helical" evidence="6">
    <location>
        <begin position="97"/>
        <end position="114"/>
    </location>
</feature>
<evidence type="ECO:0000256" key="4">
    <source>
        <dbReference type="ARBA" id="ARBA00022989"/>
    </source>
</evidence>
<dbReference type="GO" id="GO:0022857">
    <property type="term" value="F:transmembrane transporter activity"/>
    <property type="evidence" value="ECO:0007669"/>
    <property type="project" value="InterPro"/>
</dbReference>
<evidence type="ECO:0000256" key="5">
    <source>
        <dbReference type="ARBA" id="ARBA00023136"/>
    </source>
</evidence>
<feature type="transmembrane region" description="Helical" evidence="6">
    <location>
        <begin position="345"/>
        <end position="364"/>
    </location>
</feature>
<feature type="transmembrane region" description="Helical" evidence="6">
    <location>
        <begin position="216"/>
        <end position="240"/>
    </location>
</feature>
<proteinExistence type="predicted"/>
<gene>
    <name evidence="7" type="ORF">SAMN05192555_1088</name>
</gene>
<evidence type="ECO:0000256" key="2">
    <source>
        <dbReference type="ARBA" id="ARBA00022475"/>
    </source>
</evidence>
<dbReference type="PANTHER" id="PTHR23513">
    <property type="entry name" value="INTEGRAL MEMBRANE EFFLUX PROTEIN-RELATED"/>
    <property type="match status" value="1"/>
</dbReference>
<feature type="transmembrane region" description="Helical" evidence="6">
    <location>
        <begin position="370"/>
        <end position="388"/>
    </location>
</feature>
<keyword evidence="3 6" id="KW-0812">Transmembrane</keyword>
<feature type="transmembrane region" description="Helical" evidence="6">
    <location>
        <begin position="39"/>
        <end position="59"/>
    </location>
</feature>
<feature type="transmembrane region" description="Helical" evidence="6">
    <location>
        <begin position="71"/>
        <end position="91"/>
    </location>
</feature>
<dbReference type="GO" id="GO:0005886">
    <property type="term" value="C:plasma membrane"/>
    <property type="evidence" value="ECO:0007669"/>
    <property type="project" value="UniProtKB-SubCell"/>
</dbReference>
<sequence>MSERSLQLFCYVVFLFLTFLFIGSSLVTIAWIAVEDSSIAVVGRIFLLSSLTGIGISLLGGVLTDSWNRKMVIRLGITAQVIALVILLYAILEGHSLPPFLYIFSVLNTAGMAVKAGAIDSVFQAIVSKERRVAMSVRVSIIRQLGLAIGMGGGGILLDQTSAIFCISLLLVVSISRFAISEVFLNSLKKIKRSSSSNPMQLWKEGLAYAANDKNIYLSICGVALTFSAAQMTNVLVPGFVQDELAAGSDVYGLLEMAWAIGGGTILLIAAFKHHSSPYSKVEALLLCLLGISMMLFSFLRFIPALILLYAIMGGLFSITRARFDGKILTFCPEGMMGRVRATTSMLTNSIGMVIYLIPTLFSITSVSGLYMAWGAFILCVGLLIWLFQASSIGSKRRSTET</sequence>
<feature type="transmembrane region" description="Helical" evidence="6">
    <location>
        <begin position="284"/>
        <end position="300"/>
    </location>
</feature>
<protein>
    <submittedName>
        <fullName evidence="7">Major Facilitator Superfamily protein</fullName>
    </submittedName>
</protein>
<dbReference type="Gene3D" id="1.20.1250.20">
    <property type="entry name" value="MFS general substrate transporter like domains"/>
    <property type="match status" value="1"/>
</dbReference>
<evidence type="ECO:0000313" key="7">
    <source>
        <dbReference type="EMBL" id="SDL94377.1"/>
    </source>
</evidence>
<keyword evidence="4 6" id="KW-1133">Transmembrane helix</keyword>
<evidence type="ECO:0000256" key="6">
    <source>
        <dbReference type="SAM" id="Phobius"/>
    </source>
</evidence>
<feature type="transmembrane region" description="Helical" evidence="6">
    <location>
        <begin position="12"/>
        <end position="33"/>
    </location>
</feature>
<dbReference type="AlphaFoldDB" id="A0A1G9P827"/>
<evidence type="ECO:0000313" key="8">
    <source>
        <dbReference type="Proteomes" id="UP000199107"/>
    </source>
</evidence>
<feature type="transmembrane region" description="Helical" evidence="6">
    <location>
        <begin position="306"/>
        <end position="324"/>
    </location>
</feature>
<dbReference type="SUPFAM" id="SSF103473">
    <property type="entry name" value="MFS general substrate transporter"/>
    <property type="match status" value="1"/>
</dbReference>
<dbReference type="PANTHER" id="PTHR23513:SF11">
    <property type="entry name" value="STAPHYLOFERRIN A TRANSPORTER"/>
    <property type="match status" value="1"/>
</dbReference>
<accession>A0A1G9P827</accession>
<feature type="transmembrane region" description="Helical" evidence="6">
    <location>
        <begin position="135"/>
        <end position="156"/>
    </location>
</feature>
<dbReference type="InterPro" id="IPR036259">
    <property type="entry name" value="MFS_trans_sf"/>
</dbReference>
<reference evidence="8" key="1">
    <citation type="submission" date="2016-10" db="EMBL/GenBank/DDBJ databases">
        <authorList>
            <person name="Varghese N."/>
            <person name="Submissions S."/>
        </authorList>
    </citation>
    <scope>NUCLEOTIDE SEQUENCE [LARGE SCALE GENOMIC DNA]</scope>
    <source>
        <strain evidence="8">AAP</strain>
    </source>
</reference>
<dbReference type="InterPro" id="IPR011701">
    <property type="entry name" value="MFS"/>
</dbReference>
<keyword evidence="5 6" id="KW-0472">Membrane</keyword>
<name>A0A1G9P827_9GAMM</name>
<dbReference type="Pfam" id="PF07690">
    <property type="entry name" value="MFS_1"/>
    <property type="match status" value="1"/>
</dbReference>
<feature type="transmembrane region" description="Helical" evidence="6">
    <location>
        <begin position="162"/>
        <end position="185"/>
    </location>
</feature>
<evidence type="ECO:0000256" key="3">
    <source>
        <dbReference type="ARBA" id="ARBA00022692"/>
    </source>
</evidence>
<dbReference type="EMBL" id="FNGH01000008">
    <property type="protein sequence ID" value="SDL94377.1"/>
    <property type="molecule type" value="Genomic_DNA"/>
</dbReference>
<keyword evidence="8" id="KW-1185">Reference proteome</keyword>
<evidence type="ECO:0000256" key="1">
    <source>
        <dbReference type="ARBA" id="ARBA00004651"/>
    </source>
</evidence>
<dbReference type="Proteomes" id="UP000199107">
    <property type="component" value="Unassembled WGS sequence"/>
</dbReference>
<feature type="transmembrane region" description="Helical" evidence="6">
    <location>
        <begin position="252"/>
        <end position="272"/>
    </location>
</feature>